<feature type="domain" description="Cas12f1-like TNB" evidence="3">
    <location>
        <begin position="2"/>
        <end position="69"/>
    </location>
</feature>
<name>A0A1Q6DXG9_METT1</name>
<dbReference type="EMBL" id="MSDW01000001">
    <property type="protein sequence ID" value="OKY79053.1"/>
    <property type="molecule type" value="Genomic_DNA"/>
</dbReference>
<dbReference type="InterPro" id="IPR010095">
    <property type="entry name" value="Cas12f1-like_TNB"/>
</dbReference>
<dbReference type="Pfam" id="PF07282">
    <property type="entry name" value="Cas12f1-like_TNB"/>
    <property type="match status" value="1"/>
</dbReference>
<dbReference type="GO" id="GO:0003677">
    <property type="term" value="F:DNA binding"/>
    <property type="evidence" value="ECO:0007669"/>
    <property type="project" value="UniProtKB-KW"/>
</dbReference>
<reference evidence="4" key="1">
    <citation type="submission" date="2016-12" db="EMBL/GenBank/DDBJ databases">
        <title>Discovery of methanogenic haloarchaea.</title>
        <authorList>
            <person name="Sorokin D.Y."/>
            <person name="Makarova K.S."/>
            <person name="Abbas B."/>
            <person name="Ferrer M."/>
            <person name="Golyshin P.N."/>
        </authorList>
    </citation>
    <scope>NUCLEOTIDE SEQUENCE [LARGE SCALE GENOMIC DNA]</scope>
    <source>
        <strain evidence="4">HMET1</strain>
    </source>
</reference>
<proteinExistence type="predicted"/>
<evidence type="ECO:0000313" key="5">
    <source>
        <dbReference type="Proteomes" id="UP000185744"/>
    </source>
</evidence>
<feature type="region of interest" description="Disordered" evidence="2">
    <location>
        <begin position="83"/>
        <end position="103"/>
    </location>
</feature>
<evidence type="ECO:0000256" key="1">
    <source>
        <dbReference type="ARBA" id="ARBA00023125"/>
    </source>
</evidence>
<accession>A0A1Q6DXG9</accession>
<evidence type="ECO:0000259" key="3">
    <source>
        <dbReference type="Pfam" id="PF07282"/>
    </source>
</evidence>
<evidence type="ECO:0000313" key="4">
    <source>
        <dbReference type="EMBL" id="OKY79053.1"/>
    </source>
</evidence>
<organism evidence="4 5">
    <name type="scientific">Methanohalarchaeum thermophilum</name>
    <dbReference type="NCBI Taxonomy" id="1903181"/>
    <lineage>
        <taxon>Archaea</taxon>
        <taxon>Methanobacteriati</taxon>
        <taxon>Methanobacteriota</taxon>
        <taxon>Methanonatronarchaeia</taxon>
        <taxon>Methanonatronarchaeales</taxon>
        <taxon>Methanonatronarchaeaceae</taxon>
        <taxon>Candidatus Methanohalarchaeum</taxon>
    </lineage>
</organism>
<keyword evidence="5" id="KW-1185">Reference proteome</keyword>
<keyword evidence="1" id="KW-0238">DNA-binding</keyword>
<comment type="caution">
    <text evidence="4">The sequence shown here is derived from an EMBL/GenBank/DDBJ whole genome shotgun (WGS) entry which is preliminary data.</text>
</comment>
<gene>
    <name evidence="4" type="ORF">BTN85_1559</name>
</gene>
<sequence>MFRELQEQIAYKAAEYGIRVELINPVFSSETCSKCGYQSSTNRDKETGWFACNECGYEVDGDYNAVKNVGLRFLSLPLSKRPDRLGHGLAGPEVGDVERERHI</sequence>
<dbReference type="InParanoid" id="A0A1Q6DXG9"/>
<dbReference type="AlphaFoldDB" id="A0A1Q6DXG9"/>
<dbReference type="STRING" id="1903181.BTN85_1559"/>
<protein>
    <submittedName>
        <fullName evidence="4">IS605 OrfB-like transposable element containing RNAse H-like and Zn finger domain</fullName>
    </submittedName>
</protein>
<evidence type="ECO:0000256" key="2">
    <source>
        <dbReference type="SAM" id="MobiDB-lite"/>
    </source>
</evidence>
<dbReference type="Proteomes" id="UP000185744">
    <property type="component" value="Unassembled WGS sequence"/>
</dbReference>